<comment type="subcellular location">
    <subcellularLocation>
        <location evidence="1">Membrane</location>
        <topology evidence="1">Multi-pass membrane protein</topology>
    </subcellularLocation>
</comment>
<dbReference type="InterPro" id="IPR000203">
    <property type="entry name" value="GPS"/>
</dbReference>
<feature type="domain" description="PKD" evidence="11">
    <location>
        <begin position="111"/>
        <end position="153"/>
    </location>
</feature>
<evidence type="ECO:0000256" key="9">
    <source>
        <dbReference type="SAM" id="MobiDB-lite"/>
    </source>
</evidence>
<dbReference type="SMART" id="SM00089">
    <property type="entry name" value="PKD"/>
    <property type="match status" value="3"/>
</dbReference>
<evidence type="ECO:0000313" key="15">
    <source>
        <dbReference type="EMBL" id="GLD50915.1"/>
    </source>
</evidence>
<feature type="compositionally biased region" description="Polar residues" evidence="9">
    <location>
        <begin position="67"/>
        <end position="82"/>
    </location>
</feature>
<dbReference type="PROSITE" id="PS50095">
    <property type="entry name" value="PLAT"/>
    <property type="match status" value="1"/>
</dbReference>
<reference evidence="15" key="1">
    <citation type="submission" date="2022-08" db="EMBL/GenBank/DDBJ databases">
        <title>Genome sequencing of akame (Lates japonicus).</title>
        <authorList>
            <person name="Hashiguchi Y."/>
            <person name="Takahashi H."/>
        </authorList>
    </citation>
    <scope>NUCLEOTIDE SEQUENCE</scope>
    <source>
        <strain evidence="15">Kochi</strain>
    </source>
</reference>
<dbReference type="Pfam" id="PF01477">
    <property type="entry name" value="PLAT"/>
    <property type="match status" value="1"/>
</dbReference>
<dbReference type="Pfam" id="PF02010">
    <property type="entry name" value="REJ"/>
    <property type="match status" value="1"/>
</dbReference>
<dbReference type="InterPro" id="IPR000601">
    <property type="entry name" value="PKD_dom"/>
</dbReference>
<feature type="compositionally biased region" description="Polar residues" evidence="9">
    <location>
        <begin position="588"/>
        <end position="600"/>
    </location>
</feature>
<feature type="compositionally biased region" description="Polar residues" evidence="9">
    <location>
        <begin position="541"/>
        <end position="552"/>
    </location>
</feature>
<dbReference type="PANTHER" id="PTHR46730">
    <property type="entry name" value="POLYCYSTIN-1"/>
    <property type="match status" value="1"/>
</dbReference>
<evidence type="ECO:0000256" key="6">
    <source>
        <dbReference type="ARBA" id="ARBA00023136"/>
    </source>
</evidence>
<dbReference type="Pfam" id="PF01825">
    <property type="entry name" value="GPS"/>
    <property type="match status" value="1"/>
</dbReference>
<keyword evidence="5 10" id="KW-1133">Transmembrane helix</keyword>
<evidence type="ECO:0000256" key="2">
    <source>
        <dbReference type="ARBA" id="ARBA00007200"/>
    </source>
</evidence>
<dbReference type="PROSITE" id="PS51111">
    <property type="entry name" value="REJ"/>
    <property type="match status" value="1"/>
</dbReference>
<feature type="domain" description="REJ" evidence="14">
    <location>
        <begin position="255"/>
        <end position="821"/>
    </location>
</feature>
<accession>A0AAD3MC30</accession>
<dbReference type="PANTHER" id="PTHR46730:SF4">
    <property type="entry name" value="POLYCYSTIC KIDNEY DISEASE PROTEIN 1-LIKE 1"/>
    <property type="match status" value="1"/>
</dbReference>
<dbReference type="InterPro" id="IPR057244">
    <property type="entry name" value="GAIN_B"/>
</dbReference>
<feature type="region of interest" description="Disordered" evidence="9">
    <location>
        <begin position="536"/>
        <end position="561"/>
    </location>
</feature>
<keyword evidence="6 10" id="KW-0472">Membrane</keyword>
<dbReference type="GO" id="GO:0006816">
    <property type="term" value="P:calcium ion transport"/>
    <property type="evidence" value="ECO:0007669"/>
    <property type="project" value="TreeGrafter"/>
</dbReference>
<dbReference type="Pfam" id="PF00801">
    <property type="entry name" value="PKD"/>
    <property type="match status" value="2"/>
</dbReference>
<feature type="region of interest" description="Disordered" evidence="9">
    <location>
        <begin position="60"/>
        <end position="82"/>
    </location>
</feature>
<dbReference type="Proteomes" id="UP001279410">
    <property type="component" value="Unassembled WGS sequence"/>
</dbReference>
<dbReference type="InterPro" id="IPR001024">
    <property type="entry name" value="PLAT/LH2_dom"/>
</dbReference>
<proteinExistence type="inferred from homology"/>
<dbReference type="Gene3D" id="2.60.40.10">
    <property type="entry name" value="Immunoglobulins"/>
    <property type="match status" value="3"/>
</dbReference>
<comment type="similarity">
    <text evidence="2">Belongs to the polycystin family.</text>
</comment>
<dbReference type="EMBL" id="BRZM01003608">
    <property type="protein sequence ID" value="GLD50915.1"/>
    <property type="molecule type" value="Genomic_DNA"/>
</dbReference>
<evidence type="ECO:0000313" key="16">
    <source>
        <dbReference type="Proteomes" id="UP001279410"/>
    </source>
</evidence>
<feature type="region of interest" description="Disordered" evidence="9">
    <location>
        <begin position="684"/>
        <end position="711"/>
    </location>
</feature>
<organism evidence="15 16">
    <name type="scientific">Lates japonicus</name>
    <name type="common">Japanese lates</name>
    <dbReference type="NCBI Taxonomy" id="270547"/>
    <lineage>
        <taxon>Eukaryota</taxon>
        <taxon>Metazoa</taxon>
        <taxon>Chordata</taxon>
        <taxon>Craniata</taxon>
        <taxon>Vertebrata</taxon>
        <taxon>Euteleostomi</taxon>
        <taxon>Actinopterygii</taxon>
        <taxon>Neopterygii</taxon>
        <taxon>Teleostei</taxon>
        <taxon>Neoteleostei</taxon>
        <taxon>Acanthomorphata</taxon>
        <taxon>Carangaria</taxon>
        <taxon>Carangaria incertae sedis</taxon>
        <taxon>Centropomidae</taxon>
        <taxon>Lates</taxon>
    </lineage>
</organism>
<name>A0AAD3MC30_LATJO</name>
<keyword evidence="16" id="KW-1185">Reference proteome</keyword>
<dbReference type="PROSITE" id="PS50221">
    <property type="entry name" value="GAIN_B"/>
    <property type="match status" value="1"/>
</dbReference>
<evidence type="ECO:0000256" key="1">
    <source>
        <dbReference type="ARBA" id="ARBA00004141"/>
    </source>
</evidence>
<feature type="domain" description="GAIN-B" evidence="13">
    <location>
        <begin position="1189"/>
        <end position="1340"/>
    </location>
</feature>
<evidence type="ECO:0000259" key="13">
    <source>
        <dbReference type="PROSITE" id="PS50221"/>
    </source>
</evidence>
<dbReference type="GO" id="GO:0005929">
    <property type="term" value="C:cilium"/>
    <property type="evidence" value="ECO:0007669"/>
    <property type="project" value="UniProtKB-ARBA"/>
</dbReference>
<dbReference type="InterPro" id="IPR014010">
    <property type="entry name" value="REJ_dom"/>
</dbReference>
<evidence type="ECO:0000259" key="11">
    <source>
        <dbReference type="PROSITE" id="PS50093"/>
    </source>
</evidence>
<comment type="caution">
    <text evidence="8">Lacks conserved residue(s) required for the propagation of feature annotation.</text>
</comment>
<gene>
    <name evidence="15" type="ORF">AKAME5_002805400</name>
</gene>
<dbReference type="PROSITE" id="PS50093">
    <property type="entry name" value="PKD"/>
    <property type="match status" value="2"/>
</dbReference>
<sequence length="1490" mass="164384">MTLSLLVNATLLYRNSSYATGEEAAVVLLLNHTGTVAVELRAENRVSSQKKSVRVCVKGNRKPSPQVRVNPNWQPPTSQSPAHSLCDNAVRIYAAKQAYPTNTDITLLAVSDAPDLVEFIWHFGDSTSVRTASRNVTKRYNKPGRFDVVVVMSGGQSAVPSEVFPLVIQRAVKLNRLVHQPSVLQNQTVTMSCRVNVGTNLTFLWSFGDGSSRLGQSTEQHVFHKTGEFRVEVTVSNLVGSASLSSHVFVVDRPCQPPPVKNMGPLKLQVRRYEVICLGVTFETEFDCDISGGLQYTWTLFDSAGQTFPLPFTDTHRQSLTLQSHLLHYDTYTAIARVQVIGNVVYSNYSVRVHVMQSPPVAFIQGGTNILINNRNTTTVTLDGQRSYDPDFPMNPLSYSWTCKPLSSITTSCFTQHITTSSPVLTFPVSFLKHNFDQFQFTLTVHSGERSASSETFLTVIPDLLGKVSVYCACCQGDQVNWDQSFSASTLCEDCVVSTKHIQYSWSLYLVDASSRPVIEVPFCYTVDLGAPSTIIKGPASSPQAPGTSTPHPSDPDTSDYTRTVYASAPVLLTKPRARKQTLGLADSGTSSQKSRNMSNKAGDKPFYHSLGKLDPAEHHPSTEYPPLALDNSGVLYSEHSGQSDAISEFPVDSDSSAEWEFSFPVLENGDVEGQLDSDYDVPFPSAEEGDSGISAGRPTGVDGETLSPGEDSVFDPAVHEDGGSNLVVPRPSVVIQEPTLLDLPRGPVDRVLFRSATDHFQALQSESLGAENTCWRNSVLGRTQLFVKTKPAPQGMMCQVQPDKGMELHTHFSIFCTSGKESNQASSETPLPPIMILIWNCLRNLSALVRLGNSREILNYISLLSSILNRLSLHTEANTHAQRHVRSMLICTVCELESSEQASMDDSICTLEDLLKVTDQVTLASARRVTVHVQDISDLFLESTFPTRNHLNHKTLNSLVTVLSYILQAAVTNHDFTPETPNIDNITHVLESDSPTGENIRNTIASPDVCIPASSTSDHFKRGGSVSTKQMAQLVGDTLQTASDLILKYILFHKVQEHRVSSGLIALYATFQNQTSTVISSGSTTFYIPASLIQLLFARRSGQTDSRQRRPCVLSVLTELTHSPYTCTHCPTQLSGPVVDLSLYKCSVRREIPVRSLVQPISAELRHPPRNRSPVHEYLLLRMYVNYHSFNITQDHLQQAVQLSVVFTPPPNKVFPIMLLFRMFERPTPSMHHLHRIHHWESNTICVTLPPSYLNAAGVGHLALLNADFGKATRHKHLSEQISYSLSVVSSQCLSWDGHQGAWTHHGCRTQQVDSNTAVNCSCHQLRPLTVVQHQIQSSHDTVDLDLFLSVSHDLTVLGVLVVCVCLYIPGLVVCKTADDISKKNRRVHYLSDNSPCDSYLYAVTIHTGLCSAANMSAKVYIVLYGEDGFSHTRELQVPGCTLFRRNSQDTFILSAADSLGSVWGVHIWHDSSGPSPHWYLRHVEVSEG</sequence>
<dbReference type="InterPro" id="IPR002859">
    <property type="entry name" value="PKD/REJ-like"/>
</dbReference>
<feature type="domain" description="PKD" evidence="11">
    <location>
        <begin position="198"/>
        <end position="250"/>
    </location>
</feature>
<dbReference type="InterPro" id="IPR013783">
    <property type="entry name" value="Ig-like_fold"/>
</dbReference>
<dbReference type="CDD" id="cd00146">
    <property type="entry name" value="PKD"/>
    <property type="match status" value="2"/>
</dbReference>
<evidence type="ECO:0000256" key="7">
    <source>
        <dbReference type="ARBA" id="ARBA00023157"/>
    </source>
</evidence>
<comment type="caution">
    <text evidence="15">The sequence shown here is derived from an EMBL/GenBank/DDBJ whole genome shotgun (WGS) entry which is preliminary data.</text>
</comment>
<evidence type="ECO:0000259" key="12">
    <source>
        <dbReference type="PROSITE" id="PS50095"/>
    </source>
</evidence>
<evidence type="ECO:0000256" key="10">
    <source>
        <dbReference type="SAM" id="Phobius"/>
    </source>
</evidence>
<evidence type="ECO:0000256" key="4">
    <source>
        <dbReference type="ARBA" id="ARBA00022737"/>
    </source>
</evidence>
<feature type="non-terminal residue" evidence="15">
    <location>
        <position position="1490"/>
    </location>
</feature>
<dbReference type="GO" id="GO:0005886">
    <property type="term" value="C:plasma membrane"/>
    <property type="evidence" value="ECO:0007669"/>
    <property type="project" value="TreeGrafter"/>
</dbReference>
<evidence type="ECO:0000256" key="8">
    <source>
        <dbReference type="PROSITE-ProRule" id="PRU00152"/>
    </source>
</evidence>
<dbReference type="InterPro" id="IPR036392">
    <property type="entry name" value="PLAT/LH2_dom_sf"/>
</dbReference>
<dbReference type="Gene3D" id="2.60.60.20">
    <property type="entry name" value="PLAT/LH2 domain"/>
    <property type="match status" value="1"/>
</dbReference>
<keyword evidence="3 10" id="KW-0812">Transmembrane</keyword>
<feature type="domain" description="PLAT" evidence="12">
    <location>
        <begin position="1401"/>
        <end position="1490"/>
    </location>
</feature>
<keyword evidence="7" id="KW-1015">Disulfide bond</keyword>
<evidence type="ECO:0000259" key="14">
    <source>
        <dbReference type="PROSITE" id="PS51111"/>
    </source>
</evidence>
<dbReference type="GO" id="GO:0005261">
    <property type="term" value="F:monoatomic cation channel activity"/>
    <property type="evidence" value="ECO:0007669"/>
    <property type="project" value="TreeGrafter"/>
</dbReference>
<dbReference type="SUPFAM" id="SSF49299">
    <property type="entry name" value="PKD domain"/>
    <property type="match status" value="2"/>
</dbReference>
<evidence type="ECO:0000256" key="5">
    <source>
        <dbReference type="ARBA" id="ARBA00022989"/>
    </source>
</evidence>
<feature type="region of interest" description="Disordered" evidence="9">
    <location>
        <begin position="578"/>
        <end position="631"/>
    </location>
</feature>
<keyword evidence="4" id="KW-0677">Repeat</keyword>
<dbReference type="InterPro" id="IPR022409">
    <property type="entry name" value="PKD/Chitinase_dom"/>
</dbReference>
<dbReference type="SUPFAM" id="SSF49723">
    <property type="entry name" value="Lipase/lipooxygenase domain (PLAT/LH2 domain)"/>
    <property type="match status" value="1"/>
</dbReference>
<dbReference type="InterPro" id="IPR035986">
    <property type="entry name" value="PKD_dom_sf"/>
</dbReference>
<feature type="transmembrane region" description="Helical" evidence="10">
    <location>
        <begin position="1356"/>
        <end position="1376"/>
    </location>
</feature>
<protein>
    <submittedName>
        <fullName evidence="15">Polycystic kidney disease 1 like 1-like protein</fullName>
    </submittedName>
</protein>
<evidence type="ECO:0000256" key="3">
    <source>
        <dbReference type="ARBA" id="ARBA00022692"/>
    </source>
</evidence>